<organism evidence="2 3">
    <name type="scientific">Lentinula edodes</name>
    <name type="common">Shiitake mushroom</name>
    <name type="synonym">Lentinus edodes</name>
    <dbReference type="NCBI Taxonomy" id="5353"/>
    <lineage>
        <taxon>Eukaryota</taxon>
        <taxon>Fungi</taxon>
        <taxon>Dikarya</taxon>
        <taxon>Basidiomycota</taxon>
        <taxon>Agaricomycotina</taxon>
        <taxon>Agaricomycetes</taxon>
        <taxon>Agaricomycetidae</taxon>
        <taxon>Agaricales</taxon>
        <taxon>Marasmiineae</taxon>
        <taxon>Omphalotaceae</taxon>
        <taxon>Lentinula</taxon>
    </lineage>
</organism>
<dbReference type="InterPro" id="IPR012337">
    <property type="entry name" value="RNaseH-like_sf"/>
</dbReference>
<name>A0A1Q3ES51_LENED</name>
<dbReference type="InterPro" id="IPR036397">
    <property type="entry name" value="RNaseH_sf"/>
</dbReference>
<evidence type="ECO:0000259" key="1">
    <source>
        <dbReference type="Pfam" id="PF17921"/>
    </source>
</evidence>
<proteinExistence type="predicted"/>
<dbReference type="GO" id="GO:0003676">
    <property type="term" value="F:nucleic acid binding"/>
    <property type="evidence" value="ECO:0007669"/>
    <property type="project" value="InterPro"/>
</dbReference>
<dbReference type="EMBL" id="BDGU01001524">
    <property type="protein sequence ID" value="GAW10035.1"/>
    <property type="molecule type" value="Genomic_DNA"/>
</dbReference>
<dbReference type="STRING" id="5353.A0A1Q3ES51"/>
<sequence>MKVSISTLLLREDIRRIHYSRRFLSPQRTIITLRIIIDSRSVQEIIISEAHSLLAHLGASKTIDYLRDHVWWKDMVADTKSFCESCHVCKLSKPDNTKSYVPCKTTYTARQVAELMFEHVYKLHGLPKRIISDRDSLFTSIFWKRLHELIGVNLHMSNASAMCFSHSEGLGLKIACYRVCY</sequence>
<reference evidence="2 3" key="2">
    <citation type="submission" date="2017-02" db="EMBL/GenBank/DDBJ databases">
        <title>A genome survey and senescence transcriptome analysis in Lentinula edodes.</title>
        <authorList>
            <person name="Sakamoto Y."/>
            <person name="Nakade K."/>
            <person name="Sato S."/>
            <person name="Yoshida Y."/>
            <person name="Miyazaki K."/>
            <person name="Natsume S."/>
            <person name="Konno N."/>
        </authorList>
    </citation>
    <scope>NUCLEOTIDE SEQUENCE [LARGE SCALE GENOMIC DNA]</scope>
    <source>
        <strain evidence="2 3">NBRC 111202</strain>
    </source>
</reference>
<dbReference type="Gene3D" id="3.30.420.10">
    <property type="entry name" value="Ribonuclease H-like superfamily/Ribonuclease H"/>
    <property type="match status" value="1"/>
</dbReference>
<dbReference type="InterPro" id="IPR050951">
    <property type="entry name" value="Retrovirus_Pol_polyprotein"/>
</dbReference>
<evidence type="ECO:0000313" key="3">
    <source>
        <dbReference type="Proteomes" id="UP000188533"/>
    </source>
</evidence>
<accession>A0A1Q3ES51</accession>
<evidence type="ECO:0000313" key="2">
    <source>
        <dbReference type="EMBL" id="GAW10035.1"/>
    </source>
</evidence>
<reference evidence="2 3" key="1">
    <citation type="submission" date="2016-08" db="EMBL/GenBank/DDBJ databases">
        <authorList>
            <consortium name="Lentinula edodes genome sequencing consortium"/>
            <person name="Sakamoto Y."/>
            <person name="Nakade K."/>
            <person name="Sato S."/>
            <person name="Yoshida Y."/>
            <person name="Miyazaki K."/>
            <person name="Natsume S."/>
            <person name="Konno N."/>
        </authorList>
    </citation>
    <scope>NUCLEOTIDE SEQUENCE [LARGE SCALE GENOMIC DNA]</scope>
    <source>
        <strain evidence="2 3">NBRC 111202</strain>
    </source>
</reference>
<dbReference type="AlphaFoldDB" id="A0A1Q3ES51"/>
<protein>
    <submittedName>
        <fullName evidence="2">Ribonuclease H-like partial</fullName>
    </submittedName>
</protein>
<comment type="caution">
    <text evidence="2">The sequence shown here is derived from an EMBL/GenBank/DDBJ whole genome shotgun (WGS) entry which is preliminary data.</text>
</comment>
<feature type="domain" description="Integrase zinc-binding" evidence="1">
    <location>
        <begin position="40"/>
        <end position="94"/>
    </location>
</feature>
<dbReference type="InterPro" id="IPR041588">
    <property type="entry name" value="Integrase_H2C2"/>
</dbReference>
<dbReference type="PANTHER" id="PTHR37984">
    <property type="entry name" value="PROTEIN CBG26694"/>
    <property type="match status" value="1"/>
</dbReference>
<dbReference type="Gene3D" id="1.10.340.70">
    <property type="match status" value="1"/>
</dbReference>
<dbReference type="SUPFAM" id="SSF53098">
    <property type="entry name" value="Ribonuclease H-like"/>
    <property type="match status" value="1"/>
</dbReference>
<dbReference type="Pfam" id="PF17921">
    <property type="entry name" value="Integrase_H2C2"/>
    <property type="match status" value="1"/>
</dbReference>
<dbReference type="PANTHER" id="PTHR37984:SF5">
    <property type="entry name" value="PROTEIN NYNRIN-LIKE"/>
    <property type="match status" value="1"/>
</dbReference>
<gene>
    <name evidence="2" type="ORF">LENED_012260</name>
</gene>
<keyword evidence="3" id="KW-1185">Reference proteome</keyword>
<dbReference type="Proteomes" id="UP000188533">
    <property type="component" value="Unassembled WGS sequence"/>
</dbReference>